<proteinExistence type="predicted"/>
<sequence length="100" mass="11324">MSVKLNAFADVYGRFLIFFMTAGQVSEYAGTAAPLDDMPKTQWLLGHRGYDADRFRDALQAKGIRQCIPGGRSPSEPVGYDKRCYRHRSRINIIIGLRKD</sequence>
<protein>
    <recommendedName>
        <fullName evidence="3">Transposase DDE domain-containing protein</fullName>
    </recommendedName>
</protein>
<dbReference type="AlphaFoldDB" id="A0A7W9ASL7"/>
<dbReference type="Proteomes" id="UP000557739">
    <property type="component" value="Unassembled WGS sequence"/>
</dbReference>
<evidence type="ECO:0000313" key="2">
    <source>
        <dbReference type="Proteomes" id="UP000557739"/>
    </source>
</evidence>
<keyword evidence="2" id="KW-1185">Reference proteome</keyword>
<evidence type="ECO:0000313" key="1">
    <source>
        <dbReference type="EMBL" id="MBB5699845.1"/>
    </source>
</evidence>
<name>A0A7W9ASL7_9SPHN</name>
<reference evidence="1 2" key="1">
    <citation type="submission" date="2020-08" db="EMBL/GenBank/DDBJ databases">
        <title>Genomic Encyclopedia of Type Strains, Phase IV (KMG-IV): sequencing the most valuable type-strain genomes for metagenomic binning, comparative biology and taxonomic classification.</title>
        <authorList>
            <person name="Goeker M."/>
        </authorList>
    </citation>
    <scope>NUCLEOTIDE SEQUENCE [LARGE SCALE GENOMIC DNA]</scope>
    <source>
        <strain evidence="1 2">DSM 27244</strain>
    </source>
</reference>
<dbReference type="EMBL" id="JACIJJ010000006">
    <property type="protein sequence ID" value="MBB5699845.1"/>
    <property type="molecule type" value="Genomic_DNA"/>
</dbReference>
<evidence type="ECO:0008006" key="3">
    <source>
        <dbReference type="Google" id="ProtNLM"/>
    </source>
</evidence>
<accession>A0A7W9ASL7</accession>
<gene>
    <name evidence="1" type="ORF">FHR19_003222</name>
</gene>
<organism evidence="1 2">
    <name type="scientific">Sphingomonas yantingensis</name>
    <dbReference type="NCBI Taxonomy" id="1241761"/>
    <lineage>
        <taxon>Bacteria</taxon>
        <taxon>Pseudomonadati</taxon>
        <taxon>Pseudomonadota</taxon>
        <taxon>Alphaproteobacteria</taxon>
        <taxon>Sphingomonadales</taxon>
        <taxon>Sphingomonadaceae</taxon>
        <taxon>Sphingomonas</taxon>
    </lineage>
</organism>
<comment type="caution">
    <text evidence="1">The sequence shown here is derived from an EMBL/GenBank/DDBJ whole genome shotgun (WGS) entry which is preliminary data.</text>
</comment>